<comment type="caution">
    <text evidence="1">The sequence shown here is derived from an EMBL/GenBank/DDBJ whole genome shotgun (WGS) entry which is preliminary data.</text>
</comment>
<dbReference type="EMBL" id="BGZK01001211">
    <property type="protein sequence ID" value="GBP74542.1"/>
    <property type="molecule type" value="Genomic_DNA"/>
</dbReference>
<organism evidence="1 2">
    <name type="scientific">Eumeta variegata</name>
    <name type="common">Bagworm moth</name>
    <name type="synonym">Eumeta japonica</name>
    <dbReference type="NCBI Taxonomy" id="151549"/>
    <lineage>
        <taxon>Eukaryota</taxon>
        <taxon>Metazoa</taxon>
        <taxon>Ecdysozoa</taxon>
        <taxon>Arthropoda</taxon>
        <taxon>Hexapoda</taxon>
        <taxon>Insecta</taxon>
        <taxon>Pterygota</taxon>
        <taxon>Neoptera</taxon>
        <taxon>Endopterygota</taxon>
        <taxon>Lepidoptera</taxon>
        <taxon>Glossata</taxon>
        <taxon>Ditrysia</taxon>
        <taxon>Tineoidea</taxon>
        <taxon>Psychidae</taxon>
        <taxon>Oiketicinae</taxon>
        <taxon>Eumeta</taxon>
    </lineage>
</organism>
<accession>A0A4C1YIA5</accession>
<keyword evidence="2" id="KW-1185">Reference proteome</keyword>
<dbReference type="AlphaFoldDB" id="A0A4C1YIA5"/>
<evidence type="ECO:0000313" key="2">
    <source>
        <dbReference type="Proteomes" id="UP000299102"/>
    </source>
</evidence>
<dbReference type="Proteomes" id="UP000299102">
    <property type="component" value="Unassembled WGS sequence"/>
</dbReference>
<evidence type="ECO:0000313" key="1">
    <source>
        <dbReference type="EMBL" id="GBP74542.1"/>
    </source>
</evidence>
<protein>
    <submittedName>
        <fullName evidence="1">Uncharacterized protein</fullName>
    </submittedName>
</protein>
<sequence>MTNSDDTVTILVKATNSPCRVSVRACPHEKGSRFIAAANSRAIYYLYQRAMTSSTAPIGKTPKTKVKRESLPITLAGTEDNTAVLNCRAKNGFVAGLNQNYRPGL</sequence>
<name>A0A4C1YIA5_EUMVA</name>
<gene>
    <name evidence="1" type="ORF">EVAR_84898_1</name>
</gene>
<reference evidence="1 2" key="1">
    <citation type="journal article" date="2019" name="Commun. Biol.">
        <title>The bagworm genome reveals a unique fibroin gene that provides high tensile strength.</title>
        <authorList>
            <person name="Kono N."/>
            <person name="Nakamura H."/>
            <person name="Ohtoshi R."/>
            <person name="Tomita M."/>
            <person name="Numata K."/>
            <person name="Arakawa K."/>
        </authorList>
    </citation>
    <scope>NUCLEOTIDE SEQUENCE [LARGE SCALE GENOMIC DNA]</scope>
</reference>
<proteinExistence type="predicted"/>